<gene>
    <name evidence="2" type="ORF">INF20_07475</name>
</gene>
<organism evidence="2 3">
    <name type="scientific">Gallibacter intestinalis</name>
    <dbReference type="NCBI Taxonomy" id="2779356"/>
    <lineage>
        <taxon>Bacteria</taxon>
        <taxon>Bacillati</taxon>
        <taxon>Bacillota</taxon>
        <taxon>Clostridia</taxon>
        <taxon>Eubacteriales</taxon>
        <taxon>Eubacteriaceae</taxon>
        <taxon>Gallibacter</taxon>
    </lineage>
</organism>
<evidence type="ECO:0000313" key="3">
    <source>
        <dbReference type="Proteomes" id="UP001516588"/>
    </source>
</evidence>
<dbReference type="Pfam" id="PF13791">
    <property type="entry name" value="Sigma_reg_C"/>
    <property type="match status" value="1"/>
</dbReference>
<sequence>MYEDAFTYNESKLSDEERFIKLIKHMKSSKTFLEMTLGEDIDSVIDTEKALEYIDKNGLQSYGIAFTANKDTLLNVLDDNSVSGIVIQR</sequence>
<dbReference type="Proteomes" id="UP001516588">
    <property type="component" value="Unassembled WGS sequence"/>
</dbReference>
<reference evidence="2 3" key="1">
    <citation type="submission" date="2020-10" db="EMBL/GenBank/DDBJ databases">
        <title>ChiBAC.</title>
        <authorList>
            <person name="Zenner C."/>
            <person name="Hitch T.C.A."/>
            <person name="Clavel T."/>
        </authorList>
    </citation>
    <scope>NUCLEOTIDE SEQUENCE [LARGE SCALE GENOMIC DNA]</scope>
    <source>
        <strain evidence="2 3">DSM 108706</strain>
    </source>
</reference>
<name>A0ABR9QYZ4_9FIRM</name>
<dbReference type="InterPro" id="IPR025672">
    <property type="entry name" value="Sigma_reg_C_dom"/>
</dbReference>
<proteinExistence type="predicted"/>
<protein>
    <submittedName>
        <fullName evidence="2">Anti sigma factor C-terminal domain-containing protein</fullName>
    </submittedName>
</protein>
<accession>A0ABR9QYZ4</accession>
<comment type="caution">
    <text evidence="2">The sequence shown here is derived from an EMBL/GenBank/DDBJ whole genome shotgun (WGS) entry which is preliminary data.</text>
</comment>
<evidence type="ECO:0000259" key="1">
    <source>
        <dbReference type="Pfam" id="PF13791"/>
    </source>
</evidence>
<dbReference type="EMBL" id="JADCKA010000015">
    <property type="protein sequence ID" value="MBE5036110.1"/>
    <property type="molecule type" value="Genomic_DNA"/>
</dbReference>
<dbReference type="RefSeq" id="WP_226385756.1">
    <property type="nucleotide sequence ID" value="NZ_JADCKA010000015.1"/>
</dbReference>
<evidence type="ECO:0000313" key="2">
    <source>
        <dbReference type="EMBL" id="MBE5036110.1"/>
    </source>
</evidence>
<keyword evidence="3" id="KW-1185">Reference proteome</keyword>
<feature type="domain" description="Sigma factor regulator C-terminal" evidence="1">
    <location>
        <begin position="4"/>
        <end position="83"/>
    </location>
</feature>